<proteinExistence type="predicted"/>
<evidence type="ECO:0000313" key="1">
    <source>
        <dbReference type="EMBL" id="KAH7954128.1"/>
    </source>
</evidence>
<dbReference type="Proteomes" id="UP000821865">
    <property type="component" value="Chromosome 4"/>
</dbReference>
<reference evidence="1" key="1">
    <citation type="submission" date="2020-05" db="EMBL/GenBank/DDBJ databases">
        <title>Large-scale comparative analyses of tick genomes elucidate their genetic diversity and vector capacities.</title>
        <authorList>
            <person name="Jia N."/>
            <person name="Wang J."/>
            <person name="Shi W."/>
            <person name="Du L."/>
            <person name="Sun Y."/>
            <person name="Zhan W."/>
            <person name="Jiang J."/>
            <person name="Wang Q."/>
            <person name="Zhang B."/>
            <person name="Ji P."/>
            <person name="Sakyi L.B."/>
            <person name="Cui X."/>
            <person name="Yuan T."/>
            <person name="Jiang B."/>
            <person name="Yang W."/>
            <person name="Lam T.T.-Y."/>
            <person name="Chang Q."/>
            <person name="Ding S."/>
            <person name="Wang X."/>
            <person name="Zhu J."/>
            <person name="Ruan X."/>
            <person name="Zhao L."/>
            <person name="Wei J."/>
            <person name="Que T."/>
            <person name="Du C."/>
            <person name="Cheng J."/>
            <person name="Dai P."/>
            <person name="Han X."/>
            <person name="Huang E."/>
            <person name="Gao Y."/>
            <person name="Liu J."/>
            <person name="Shao H."/>
            <person name="Ye R."/>
            <person name="Li L."/>
            <person name="Wei W."/>
            <person name="Wang X."/>
            <person name="Wang C."/>
            <person name="Yang T."/>
            <person name="Huo Q."/>
            <person name="Li W."/>
            <person name="Guo W."/>
            <person name="Chen H."/>
            <person name="Zhou L."/>
            <person name="Ni X."/>
            <person name="Tian J."/>
            <person name="Zhou Y."/>
            <person name="Sheng Y."/>
            <person name="Liu T."/>
            <person name="Pan Y."/>
            <person name="Xia L."/>
            <person name="Li J."/>
            <person name="Zhao F."/>
            <person name="Cao W."/>
        </authorList>
    </citation>
    <scope>NUCLEOTIDE SEQUENCE</scope>
    <source>
        <strain evidence="1">Dsil-2018</strain>
    </source>
</reference>
<evidence type="ECO:0000313" key="2">
    <source>
        <dbReference type="Proteomes" id="UP000821865"/>
    </source>
</evidence>
<accession>A0ACB8CXX8</accession>
<keyword evidence="2" id="KW-1185">Reference proteome</keyword>
<gene>
    <name evidence="1" type="ORF">HPB49_015736</name>
</gene>
<dbReference type="EMBL" id="CM023473">
    <property type="protein sequence ID" value="KAH7954128.1"/>
    <property type="molecule type" value="Genomic_DNA"/>
</dbReference>
<name>A0ACB8CXX8_DERSI</name>
<comment type="caution">
    <text evidence="1">The sequence shown here is derived from an EMBL/GenBank/DDBJ whole genome shotgun (WGS) entry which is preliminary data.</text>
</comment>
<organism evidence="1 2">
    <name type="scientific">Dermacentor silvarum</name>
    <name type="common">Tick</name>
    <dbReference type="NCBI Taxonomy" id="543639"/>
    <lineage>
        <taxon>Eukaryota</taxon>
        <taxon>Metazoa</taxon>
        <taxon>Ecdysozoa</taxon>
        <taxon>Arthropoda</taxon>
        <taxon>Chelicerata</taxon>
        <taxon>Arachnida</taxon>
        <taxon>Acari</taxon>
        <taxon>Parasitiformes</taxon>
        <taxon>Ixodida</taxon>
        <taxon>Ixodoidea</taxon>
        <taxon>Ixodidae</taxon>
        <taxon>Rhipicephalinae</taxon>
        <taxon>Dermacentor</taxon>
    </lineage>
</organism>
<sequence>MPLRAKGGLACSSLGIPLWPLVALASLVSSVSCQQEQHSGGRPRKFISYYGHREVQEGENFIIYCFADPKAKISWTKDGSPLRHWSAWQGYSVSEYNAQDFKVSRLEVQAADADFSGGYSCSSESLAKHFVQVTALQDSTGAQAPCHVLDGEELFPDNDRFLAVGRTLEIRRACEEDAGAYGCSRARSAMNDSAGMAHVLQLVTPVRLEPLEGAVYAPLGARVNLECRAYARPDPQITWLFGDRSRVSSPLLSVDNVSVSHSGTYRCSASHERCARLVAESVVTVNVFESTIRTNEGFPGSGITLTPGADFLRLICDYPADRSAKIVWLKGNATVLSGDKYVYKDQSLVINKPERSDVGNYSCVALGRVVNETAVIVVGLKVAIRTSQSKRFKEGHDGFLSCKIDGYPTPTIRWYRNGHLLNAFRSSKFKYGGKRADDYGTLVIRRLGKRDEATFACLVDNGHSQDRAFFAVAVSVPPSPLIPFFVICAEVALLTVIAFLFEHRVRSLWMTNRRTTSPKRVRSPDRAVGRKQKSCTESDILRFISCLETSGDLNLDDLHVLQPDEKPQAKDLDVALKYKPLKTALFSRGKADAAAEPHVEFRPSEHIVKADIEPLNELEALDKALAERKEGRTEEEGPPEEDNVYPRKKARKKKSRRASRKSRLSEDEPFSVTAQEGSTTQAAELEKPFLTAAHKQRAPKFSKVVEEPLPTDAQSTVSKVDNILPGTAQEQEEVPQFSKMKADFLPNTSQTKEQVPQFASVEKRDFPSTAHEWETVPQFSEVSTADLPQSRKVKAKADQAAQEPPAELAISRAKVKKKKMPKEPFTVPPAEESEDAELGPFLQETEIPILLAKGSVFNQEKDVNKKVTERKLASETCSISSLDDFTYRKDSVSSQIAGSEVLTDTMECKPAIHKAESDGTGSFLFEEEPCNWKHTERRIVEYPETQAVAVAGDVSPSGHEGALPGMPAAEGDAFATSRGIGFTSGTKHEDGSLRNLKRKGKKRKGWHKSKNEDELSPEAPEEKPFFFGVHASAGMNQNILPVPLSQQRDEAEKAGFVGYAEDTMVEGRLKDQTKPPGDTKRGSMTWREETAGFPAIAQEPVLPTKESIHSHPYLETARPLPIQEPIPFPTALEGNLLPCMPEAGPIFPHRHQINPVVKKRERKHFIIEPESYIGIDSPPAPPSPEEVRVRSRRQSCASAVSGRSRRHSFIEPSVVTRVPFPLRRKSDRSLENGAEKELAKESAKPVGKAEEPETEESFIPPTVQEKAPASSMSDKAAEKRGLPRPQKAHKIIEDTRPAADVGTTVSPRLTVPLETHVEPPTHSSKDGDLAANLLPTSTPEVNVHDDLARSKKGKIDSAERHTPKWKPGKSPQSADGVEKVPEHDNAAERSSATTSPPRLVKTHKVEQHQEADARVLRQPKKDKVPAKASTLLSTPDMTKSILHQGTPLKSAEAEGTIPVEEPPEKVAPGSAASRMLPILSSRRTSQHKDEPVPTVYPSASTPAKRIWSPPAPKGHVVSDVARPEGVTSVHQRVPTDERSPTRTRREMSDHPPGMINGMLGDTTVSETLVTGVVPDSSAEGEERRLVEVEVRPLVSKLESTSADDEHDPIEEQITLYEGLQVPYYQPTPSSSEGEYEPPMASDLFNSTASPESDWTQNPDNYYFLSIPPFEFAIPSSQIDGPEGGSQLGTALKQPARDGKRKRGSSTKRRKHHIHKHKQGGRTTSGSFTPSSELEPEGDGSSQSTADGSGQTNTDGPGQASVDGAAPSTSQHEPSRREHETASPNRRVKQDKSKTGHKEK</sequence>
<protein>
    <submittedName>
        <fullName evidence="1">Uncharacterized protein</fullName>
    </submittedName>
</protein>